<feature type="repeat" description="Solcar" evidence="6">
    <location>
        <begin position="55"/>
        <end position="140"/>
    </location>
</feature>
<reference evidence="8 9" key="1">
    <citation type="submission" date="2018-08" db="EMBL/GenBank/DDBJ databases">
        <title>Aphanomyces genome sequencing and annotation.</title>
        <authorList>
            <person name="Minardi D."/>
            <person name="Oidtmann B."/>
            <person name="Van Der Giezen M."/>
            <person name="Studholme D.J."/>
        </authorList>
    </citation>
    <scope>NUCLEOTIDE SEQUENCE [LARGE SCALE GENOMIC DNA]</scope>
    <source>
        <strain evidence="8 9">NJM0002</strain>
    </source>
</reference>
<keyword evidence="4" id="KW-0677">Repeat</keyword>
<accession>A0A3R6VME0</accession>
<keyword evidence="3 6" id="KW-0812">Transmembrane</keyword>
<dbReference type="Gene3D" id="1.50.40.10">
    <property type="entry name" value="Mitochondrial carrier domain"/>
    <property type="match status" value="1"/>
</dbReference>
<comment type="similarity">
    <text evidence="7">Belongs to the mitochondrial carrier (TC 2.A.29) family.</text>
</comment>
<dbReference type="AlphaFoldDB" id="A0A3R6VME0"/>
<feature type="repeat" description="Solcar" evidence="6">
    <location>
        <begin position="147"/>
        <end position="231"/>
    </location>
</feature>
<dbReference type="VEuPathDB" id="FungiDB:H310_04714"/>
<feature type="repeat" description="Solcar" evidence="6">
    <location>
        <begin position="249"/>
        <end position="336"/>
    </location>
</feature>
<dbReference type="InterPro" id="IPR018108">
    <property type="entry name" value="MCP_transmembrane"/>
</dbReference>
<keyword evidence="9" id="KW-1185">Reference proteome</keyword>
<dbReference type="GO" id="GO:0055085">
    <property type="term" value="P:transmembrane transport"/>
    <property type="evidence" value="ECO:0007669"/>
    <property type="project" value="InterPro"/>
</dbReference>
<evidence type="ECO:0000256" key="6">
    <source>
        <dbReference type="PROSITE-ProRule" id="PRU00282"/>
    </source>
</evidence>
<dbReference type="InterPro" id="IPR023395">
    <property type="entry name" value="MCP_dom_sf"/>
</dbReference>
<dbReference type="GO" id="GO:0016020">
    <property type="term" value="C:membrane"/>
    <property type="evidence" value="ECO:0007669"/>
    <property type="project" value="UniProtKB-SubCell"/>
</dbReference>
<evidence type="ECO:0000256" key="1">
    <source>
        <dbReference type="ARBA" id="ARBA00004141"/>
    </source>
</evidence>
<dbReference type="PANTHER" id="PTHR24089">
    <property type="entry name" value="SOLUTE CARRIER FAMILY 25"/>
    <property type="match status" value="1"/>
</dbReference>
<evidence type="ECO:0008006" key="10">
    <source>
        <dbReference type="Google" id="ProtNLM"/>
    </source>
</evidence>
<comment type="caution">
    <text evidence="8">The sequence shown here is derived from an EMBL/GenBank/DDBJ whole genome shotgun (WGS) entry which is preliminary data.</text>
</comment>
<dbReference type="Proteomes" id="UP000285060">
    <property type="component" value="Unassembled WGS sequence"/>
</dbReference>
<gene>
    <name evidence="8" type="ORF">DYB32_004474</name>
</gene>
<dbReference type="EMBL" id="QUSY01000340">
    <property type="protein sequence ID" value="RHY30247.1"/>
    <property type="molecule type" value="Genomic_DNA"/>
</dbReference>
<name>A0A3R6VME0_9STRA</name>
<protein>
    <recommendedName>
        <fullName evidence="10">Mitochondrial carrier protein</fullName>
    </recommendedName>
</protein>
<evidence type="ECO:0000256" key="4">
    <source>
        <dbReference type="ARBA" id="ARBA00022737"/>
    </source>
</evidence>
<dbReference type="Pfam" id="PF00153">
    <property type="entry name" value="Mito_carr"/>
    <property type="match status" value="3"/>
</dbReference>
<dbReference type="InterPro" id="IPR002067">
    <property type="entry name" value="MCP"/>
</dbReference>
<organism evidence="8 9">
    <name type="scientific">Aphanomyces invadans</name>
    <dbReference type="NCBI Taxonomy" id="157072"/>
    <lineage>
        <taxon>Eukaryota</taxon>
        <taxon>Sar</taxon>
        <taxon>Stramenopiles</taxon>
        <taxon>Oomycota</taxon>
        <taxon>Saprolegniomycetes</taxon>
        <taxon>Saprolegniales</taxon>
        <taxon>Verrucalvaceae</taxon>
        <taxon>Aphanomyces</taxon>
    </lineage>
</organism>
<evidence type="ECO:0000256" key="2">
    <source>
        <dbReference type="ARBA" id="ARBA00022448"/>
    </source>
</evidence>
<dbReference type="PROSITE" id="PS50920">
    <property type="entry name" value="SOLCAR"/>
    <property type="match status" value="3"/>
</dbReference>
<evidence type="ECO:0000313" key="9">
    <source>
        <dbReference type="Proteomes" id="UP000285060"/>
    </source>
</evidence>
<keyword evidence="5 6" id="KW-0472">Membrane</keyword>
<proteinExistence type="inferred from homology"/>
<comment type="subcellular location">
    <subcellularLocation>
        <location evidence="1">Membrane</location>
        <topology evidence="1">Multi-pass membrane protein</topology>
    </subcellularLocation>
</comment>
<sequence length="340" mass="37368">MHSEPCLESSGPIQHEIVPRISTHAHEGACIVSLRYPIMDTKQTTSLMTCATTHTRTWQSVTAGVFAGCVTRSCTSPLDVLKILFQVNGMKGGGSIKATVMHVYHSRGPVGFWKGNLAGCCRLGPYSGVKFCLYDQLQSLVVHEGSPTSVERAVCGAVAGMVATMVVYPMELIRTRLIVNAQHTTSISREIRSIVRHDGVKGLYRGCLSGLVGSIPFEGIQFACYDYGKTYAVDNRWPSWRWPNDKTHLHTVDHFVLGSFAGAAAQIVAYPFDTVKKRLQMQTATDKVYDGIIDCFRKVVQEEGTIGLYRGSLANMVRLVPYAAVMFASYEAAKDFLQSL</sequence>
<dbReference type="SUPFAM" id="SSF103506">
    <property type="entry name" value="Mitochondrial carrier"/>
    <property type="match status" value="1"/>
</dbReference>
<evidence type="ECO:0000256" key="5">
    <source>
        <dbReference type="ARBA" id="ARBA00023136"/>
    </source>
</evidence>
<keyword evidence="2 7" id="KW-0813">Transport</keyword>
<evidence type="ECO:0000256" key="3">
    <source>
        <dbReference type="ARBA" id="ARBA00022692"/>
    </source>
</evidence>
<dbReference type="PRINTS" id="PR00926">
    <property type="entry name" value="MITOCARRIER"/>
</dbReference>
<evidence type="ECO:0000256" key="7">
    <source>
        <dbReference type="RuleBase" id="RU000488"/>
    </source>
</evidence>
<evidence type="ECO:0000313" key="8">
    <source>
        <dbReference type="EMBL" id="RHY30247.1"/>
    </source>
</evidence>